<dbReference type="EMBL" id="AK369659">
    <property type="protein sequence ID" value="BAK00860.1"/>
    <property type="molecule type" value="mRNA"/>
</dbReference>
<name>F2E0I8_HORVV</name>
<proteinExistence type="evidence at transcript level"/>
<organism evidence="1">
    <name type="scientific">Hordeum vulgare subsp. vulgare</name>
    <name type="common">Domesticated barley</name>
    <dbReference type="NCBI Taxonomy" id="112509"/>
    <lineage>
        <taxon>Eukaryota</taxon>
        <taxon>Viridiplantae</taxon>
        <taxon>Streptophyta</taxon>
        <taxon>Embryophyta</taxon>
        <taxon>Tracheophyta</taxon>
        <taxon>Spermatophyta</taxon>
        <taxon>Magnoliopsida</taxon>
        <taxon>Liliopsida</taxon>
        <taxon>Poales</taxon>
        <taxon>Poaceae</taxon>
        <taxon>BOP clade</taxon>
        <taxon>Pooideae</taxon>
        <taxon>Triticodae</taxon>
        <taxon>Triticeae</taxon>
        <taxon>Hordeinae</taxon>
        <taxon>Hordeum</taxon>
    </lineage>
</organism>
<sequence length="91" mass="10983">MMRQVPLPPTSEDRGFAKFLSNRVRLPLTWNRQDRVYHYRCRRPGYHYFDYRRGKHYFHDVHDDPCTSTPQQLESLRDARFKVAGTGKELI</sequence>
<evidence type="ECO:0000313" key="1">
    <source>
        <dbReference type="EMBL" id="BAK00860.1"/>
    </source>
</evidence>
<protein>
    <submittedName>
        <fullName evidence="1">Predicted protein</fullName>
    </submittedName>
</protein>
<reference evidence="1" key="1">
    <citation type="journal article" date="2011" name="Plant Physiol.">
        <title>Comprehensive sequence analysis of 24,783 barley full-length cDNAs derived from 12 clone libraries.</title>
        <authorList>
            <person name="Matsumoto T."/>
            <person name="Tanaka T."/>
            <person name="Sakai H."/>
            <person name="Amano N."/>
            <person name="Kanamori H."/>
            <person name="Kurita K."/>
            <person name="Kikuta A."/>
            <person name="Kamiya K."/>
            <person name="Yamamoto M."/>
            <person name="Ikawa H."/>
            <person name="Fujii N."/>
            <person name="Hori K."/>
            <person name="Itoh T."/>
            <person name="Sato K."/>
        </authorList>
    </citation>
    <scope>NUCLEOTIDE SEQUENCE</scope>
    <source>
        <tissue evidence="1">Shoot and root</tissue>
    </source>
</reference>
<dbReference type="AlphaFoldDB" id="F2E0I8"/>
<accession>F2E0I8</accession>